<gene>
    <name evidence="1" type="ORF">F4820DRAFT_238651</name>
</gene>
<dbReference type="EMBL" id="MU393454">
    <property type="protein sequence ID" value="KAI4866843.1"/>
    <property type="molecule type" value="Genomic_DNA"/>
</dbReference>
<comment type="caution">
    <text evidence="1">The sequence shown here is derived from an EMBL/GenBank/DDBJ whole genome shotgun (WGS) entry which is preliminary data.</text>
</comment>
<proteinExistence type="predicted"/>
<name>A0ACB9Z5F6_9PEZI</name>
<keyword evidence="2" id="KW-1185">Reference proteome</keyword>
<organism evidence="1 2">
    <name type="scientific">Hypoxylon rubiginosum</name>
    <dbReference type="NCBI Taxonomy" id="110542"/>
    <lineage>
        <taxon>Eukaryota</taxon>
        <taxon>Fungi</taxon>
        <taxon>Dikarya</taxon>
        <taxon>Ascomycota</taxon>
        <taxon>Pezizomycotina</taxon>
        <taxon>Sordariomycetes</taxon>
        <taxon>Xylariomycetidae</taxon>
        <taxon>Xylariales</taxon>
        <taxon>Hypoxylaceae</taxon>
        <taxon>Hypoxylon</taxon>
    </lineage>
</organism>
<evidence type="ECO:0000313" key="1">
    <source>
        <dbReference type="EMBL" id="KAI4866843.1"/>
    </source>
</evidence>
<sequence length="546" mass="61119">MRTSSGVDAASPMLNKPPSPCSDTGAGSPESDAMVSPRRVEPSDANRDAAEAEGGVVARLTPDLVPDEELYGIAWDPIPSLYAEAQMVFDGLHYFNECVSGDLISISSHFNPFQIDTRQINKIPRVYINLLVSTSTLHRAMQEDISSVRSSALVQRDQDLFQFRIRALQDINYRISNPDVQTSDSTFMCVLCLLLSTMAQSAYTDWRVHLEGARKIIQLRGGLKKMISQNPFLKPLVAFFMIIDVGAATTTPSSHKYMTTAASMALHYWEAEVDIFQSILAISAPYPEELFQSLILVNYLRSISSKPKLASRRQAGTRMVLAKIRSFNPAEWAARMKGFRGWKRNGDGVEFDISQEIRPLDPPTRPLSRTNNQSSSLSPVDGLVTTIRSSETSGSDLWLTVGVIYRAAILLYAMRTLILDPSEGKEFLYEDDPTLDVEKLRQQTYQTLSRALVPLFHDMDCARRIGKLVFFPVFVCGMETSPDDNELQEFVTRGLQMLGQAMGTFGPISAVDELRRKWAADTAAPEGRRVTWDDYFRTRPDFIFGF</sequence>
<protein>
    <submittedName>
        <fullName evidence="1">Fungal-specific transcription factor domain-containing protein</fullName>
    </submittedName>
</protein>
<reference evidence="1 2" key="1">
    <citation type="journal article" date="2022" name="New Phytol.">
        <title>Ecological generalism drives hyperdiversity of secondary metabolite gene clusters in xylarialean endophytes.</title>
        <authorList>
            <person name="Franco M.E.E."/>
            <person name="Wisecaver J.H."/>
            <person name="Arnold A.E."/>
            <person name="Ju Y.M."/>
            <person name="Slot J.C."/>
            <person name="Ahrendt S."/>
            <person name="Moore L.P."/>
            <person name="Eastman K.E."/>
            <person name="Scott K."/>
            <person name="Konkel Z."/>
            <person name="Mondo S.J."/>
            <person name="Kuo A."/>
            <person name="Hayes R.D."/>
            <person name="Haridas S."/>
            <person name="Andreopoulos B."/>
            <person name="Riley R."/>
            <person name="LaButti K."/>
            <person name="Pangilinan J."/>
            <person name="Lipzen A."/>
            <person name="Amirebrahimi M."/>
            <person name="Yan J."/>
            <person name="Adam C."/>
            <person name="Keymanesh K."/>
            <person name="Ng V."/>
            <person name="Louie K."/>
            <person name="Northen T."/>
            <person name="Drula E."/>
            <person name="Henrissat B."/>
            <person name="Hsieh H.M."/>
            <person name="Youens-Clark K."/>
            <person name="Lutzoni F."/>
            <person name="Miadlikowska J."/>
            <person name="Eastwood D.C."/>
            <person name="Hamelin R.C."/>
            <person name="Grigoriev I.V."/>
            <person name="U'Ren J.M."/>
        </authorList>
    </citation>
    <scope>NUCLEOTIDE SEQUENCE [LARGE SCALE GENOMIC DNA]</scope>
    <source>
        <strain evidence="1 2">CBS 119005</strain>
    </source>
</reference>
<evidence type="ECO:0000313" key="2">
    <source>
        <dbReference type="Proteomes" id="UP001497700"/>
    </source>
</evidence>
<dbReference type="Proteomes" id="UP001497700">
    <property type="component" value="Unassembled WGS sequence"/>
</dbReference>
<accession>A0ACB9Z5F6</accession>